<dbReference type="EMBL" id="CACSLK010027752">
    <property type="protein sequence ID" value="CAA0827929.1"/>
    <property type="molecule type" value="Genomic_DNA"/>
</dbReference>
<feature type="compositionally biased region" description="Polar residues" evidence="1">
    <location>
        <begin position="140"/>
        <end position="165"/>
    </location>
</feature>
<dbReference type="OrthoDB" id="1110378at2759"/>
<feature type="region of interest" description="Disordered" evidence="1">
    <location>
        <begin position="122"/>
        <end position="167"/>
    </location>
</feature>
<gene>
    <name evidence="2" type="ORF">SHERM_23624</name>
</gene>
<evidence type="ECO:0000313" key="3">
    <source>
        <dbReference type="Proteomes" id="UP001153555"/>
    </source>
</evidence>
<dbReference type="Proteomes" id="UP001153555">
    <property type="component" value="Unassembled WGS sequence"/>
</dbReference>
<feature type="compositionally biased region" description="Basic residues" evidence="1">
    <location>
        <begin position="47"/>
        <end position="56"/>
    </location>
</feature>
<feature type="region of interest" description="Disordered" evidence="1">
    <location>
        <begin position="1"/>
        <end position="97"/>
    </location>
</feature>
<feature type="compositionally biased region" description="Polar residues" evidence="1">
    <location>
        <begin position="31"/>
        <end position="42"/>
    </location>
</feature>
<comment type="caution">
    <text evidence="2">The sequence shown here is derived from an EMBL/GenBank/DDBJ whole genome shotgun (WGS) entry which is preliminary data.</text>
</comment>
<accession>A0A9N7NCD7</accession>
<organism evidence="2 3">
    <name type="scientific">Striga hermonthica</name>
    <name type="common">Purple witchweed</name>
    <name type="synonym">Buchnera hermonthica</name>
    <dbReference type="NCBI Taxonomy" id="68872"/>
    <lineage>
        <taxon>Eukaryota</taxon>
        <taxon>Viridiplantae</taxon>
        <taxon>Streptophyta</taxon>
        <taxon>Embryophyta</taxon>
        <taxon>Tracheophyta</taxon>
        <taxon>Spermatophyta</taxon>
        <taxon>Magnoliopsida</taxon>
        <taxon>eudicotyledons</taxon>
        <taxon>Gunneridae</taxon>
        <taxon>Pentapetalae</taxon>
        <taxon>asterids</taxon>
        <taxon>lamiids</taxon>
        <taxon>Lamiales</taxon>
        <taxon>Orobanchaceae</taxon>
        <taxon>Buchnereae</taxon>
        <taxon>Striga</taxon>
    </lineage>
</organism>
<protein>
    <submittedName>
        <fullName evidence="2">Uncharacterized protein</fullName>
    </submittedName>
</protein>
<reference evidence="2" key="1">
    <citation type="submission" date="2019-12" db="EMBL/GenBank/DDBJ databases">
        <authorList>
            <person name="Scholes J."/>
        </authorList>
    </citation>
    <scope>NUCLEOTIDE SEQUENCE</scope>
</reference>
<proteinExistence type="predicted"/>
<feature type="compositionally biased region" description="Basic and acidic residues" evidence="1">
    <location>
        <begin position="1"/>
        <end position="10"/>
    </location>
</feature>
<keyword evidence="3" id="KW-1185">Reference proteome</keyword>
<evidence type="ECO:0000256" key="1">
    <source>
        <dbReference type="SAM" id="MobiDB-lite"/>
    </source>
</evidence>
<dbReference type="PANTHER" id="PTHR35466:SF4">
    <property type="entry name" value="EXPRESSED PROTEIN"/>
    <property type="match status" value="1"/>
</dbReference>
<evidence type="ECO:0000313" key="2">
    <source>
        <dbReference type="EMBL" id="CAA0827929.1"/>
    </source>
</evidence>
<dbReference type="AlphaFoldDB" id="A0A9N7NCD7"/>
<dbReference type="PANTHER" id="PTHR35466">
    <property type="entry name" value="SERINE/ARGININE REPETITIVE MATRIX PROTEIN 1"/>
    <property type="match status" value="1"/>
</dbReference>
<sequence length="179" mass="19625">MRKVTDDSFKKPGSIPFKWEIRPGVPKIQPENPSSGHAQFDSSPGVRRPKLHRKQLKPPPAGFNFRPHLEARPSPTQSPSGNVSRRFGPLGRAQPDIVSSFGCFPASPLVKWKAEKMQCPGPISKPKPGYCSDPDIPSRWSVSSRKSTTTASPLSSSMASYQSSPRPVRDADWAGFGLF</sequence>
<feature type="compositionally biased region" description="Polar residues" evidence="1">
    <location>
        <begin position="74"/>
        <end position="83"/>
    </location>
</feature>
<name>A0A9N7NCD7_STRHE</name>